<name>A0A0S2KKN9_9BACT</name>
<dbReference type="AlphaFoldDB" id="A0A0S2KKN9"/>
<dbReference type="KEGG" id="peo:AS203_05180"/>
<dbReference type="Proteomes" id="UP000056252">
    <property type="component" value="Chromosome"/>
</dbReference>
<organism evidence="1 2">
    <name type="scientific">Hoylesella enoeca</name>
    <dbReference type="NCBI Taxonomy" id="76123"/>
    <lineage>
        <taxon>Bacteria</taxon>
        <taxon>Pseudomonadati</taxon>
        <taxon>Bacteroidota</taxon>
        <taxon>Bacteroidia</taxon>
        <taxon>Bacteroidales</taxon>
        <taxon>Prevotellaceae</taxon>
        <taxon>Hoylesella</taxon>
    </lineage>
</organism>
<dbReference type="EMBL" id="CP013195">
    <property type="protein sequence ID" value="ALO48546.1"/>
    <property type="molecule type" value="Genomic_DNA"/>
</dbReference>
<gene>
    <name evidence="1" type="ORF">AS203_05180</name>
</gene>
<proteinExistence type="predicted"/>
<reference evidence="2" key="1">
    <citation type="submission" date="2015-11" db="EMBL/GenBank/DDBJ databases">
        <authorList>
            <person name="Holder M.E."/>
            <person name="Ajami N.J."/>
            <person name="Petrosino J.F."/>
        </authorList>
    </citation>
    <scope>NUCLEOTIDE SEQUENCE [LARGE SCALE GENOMIC DNA]</scope>
    <source>
        <strain evidence="2">F0113</strain>
    </source>
</reference>
<accession>A0A0S2KKN9</accession>
<evidence type="ECO:0000313" key="1">
    <source>
        <dbReference type="EMBL" id="ALO48546.1"/>
    </source>
</evidence>
<sequence>MFITGILLAACSNEHDNITEKEDAVSVNGIKFKVQFFDYDTTKVETRSAAIHTRDTLRHDTVSIGNGLMAEVCVTSDTLLQKPVSPAQTRALSNGIYLLVAYQSGVLKGALVGTISGGVFSPNPGYNKSLSLTPGTYTFILTNQYFQSIGNELRMDRTAAGKAMIGKLDNVVITPTPRDQTLTLTFSLKHVGSLVATVLRSDVPIGEGQITGYLFAHGSPMIGTFTMPANSYSTPSVGDYVIGNLYYKASSPLSGTNYAWQNDYLPLLPLTLGSNLSLVFTGGNLFNQNLTGYHLRFNTTPNFYADLNKIYHIQVNLWPNFLYLMNDGSVALTRDVPAKVAVGLQPIGLVLSRSHRMAIALHDVPMGPNNIYTRRFDLISTTTANNYPYEWYINDMDGWRYTWDPNYVAHRPPGTTVLYPRADQDNYATGILLDGSCWRAAGYFNPGPPLIGSLAGGKKSYLPTIGEWKYLISALHAGSIAGAPTEVSINANMANRAFTQFGGGTVPNGFYYTSTEINPGFTNCSWNVKMEPVGTSYNLKLNVLHGSNIYGVKVRPFFKY</sequence>
<evidence type="ECO:0000313" key="2">
    <source>
        <dbReference type="Proteomes" id="UP000056252"/>
    </source>
</evidence>
<protein>
    <submittedName>
        <fullName evidence="1">Uncharacterized protein</fullName>
    </submittedName>
</protein>
<keyword evidence="2" id="KW-1185">Reference proteome</keyword>